<reference evidence="1" key="1">
    <citation type="submission" date="2022-04" db="EMBL/GenBank/DDBJ databases">
        <title>Genome of the entomopathogenic fungus Entomophthora muscae.</title>
        <authorList>
            <person name="Elya C."/>
            <person name="Lovett B.R."/>
            <person name="Lee E."/>
            <person name="Macias A.M."/>
            <person name="Hajek A.E."/>
            <person name="De Bivort B.L."/>
            <person name="Kasson M.T."/>
            <person name="De Fine Licht H.H."/>
            <person name="Stajich J.E."/>
        </authorList>
    </citation>
    <scope>NUCLEOTIDE SEQUENCE</scope>
    <source>
        <strain evidence="1">Berkeley</strain>
    </source>
</reference>
<keyword evidence="2" id="KW-1185">Reference proteome</keyword>
<gene>
    <name evidence="1" type="ORF">DSO57_1009605</name>
</gene>
<protein>
    <submittedName>
        <fullName evidence="1">Uncharacterized protein</fullName>
    </submittedName>
</protein>
<evidence type="ECO:0000313" key="1">
    <source>
        <dbReference type="EMBL" id="KAJ9062549.1"/>
    </source>
</evidence>
<dbReference type="Proteomes" id="UP001165960">
    <property type="component" value="Unassembled WGS sequence"/>
</dbReference>
<proteinExistence type="predicted"/>
<evidence type="ECO:0000313" key="2">
    <source>
        <dbReference type="Proteomes" id="UP001165960"/>
    </source>
</evidence>
<dbReference type="EMBL" id="QTSX02005001">
    <property type="protein sequence ID" value="KAJ9062549.1"/>
    <property type="molecule type" value="Genomic_DNA"/>
</dbReference>
<sequence>MMTPPSWSLAMTQDTLWGLVTRNPTATLILTSLSIDPNYKPTFKQIFDPKTSTIAAFLKVYETVMRRATDELKKEHILTCLHPTCLEVVVPKLPSIVIWEDMKRLLIEEFGGDLSLEVNKDAFMHIAFKPKETLAEFADCFYIEG</sequence>
<accession>A0ACC2SJV9</accession>
<name>A0ACC2SJV9_9FUNG</name>
<comment type="caution">
    <text evidence="1">The sequence shown here is derived from an EMBL/GenBank/DDBJ whole genome shotgun (WGS) entry which is preliminary data.</text>
</comment>
<organism evidence="1 2">
    <name type="scientific">Entomophthora muscae</name>
    <dbReference type="NCBI Taxonomy" id="34485"/>
    <lineage>
        <taxon>Eukaryota</taxon>
        <taxon>Fungi</taxon>
        <taxon>Fungi incertae sedis</taxon>
        <taxon>Zoopagomycota</taxon>
        <taxon>Entomophthoromycotina</taxon>
        <taxon>Entomophthoromycetes</taxon>
        <taxon>Entomophthorales</taxon>
        <taxon>Entomophthoraceae</taxon>
        <taxon>Entomophthora</taxon>
    </lineage>
</organism>